<dbReference type="InterPro" id="IPR045055">
    <property type="entry name" value="DNA2/NAM7-like"/>
</dbReference>
<evidence type="ECO:0000259" key="11">
    <source>
        <dbReference type="PROSITE" id="PS50103"/>
    </source>
</evidence>
<evidence type="ECO:0000256" key="2">
    <source>
        <dbReference type="ARBA" id="ARBA00022490"/>
    </source>
</evidence>
<evidence type="ECO:0000256" key="7">
    <source>
        <dbReference type="ARBA" id="ARBA00022859"/>
    </source>
</evidence>
<evidence type="ECO:0000256" key="5">
    <source>
        <dbReference type="ARBA" id="ARBA00022771"/>
    </source>
</evidence>
<proteinExistence type="predicted"/>
<evidence type="ECO:0000256" key="4">
    <source>
        <dbReference type="ARBA" id="ARBA00022737"/>
    </source>
</evidence>
<evidence type="ECO:0000256" key="6">
    <source>
        <dbReference type="ARBA" id="ARBA00022833"/>
    </source>
</evidence>
<evidence type="ECO:0000256" key="9">
    <source>
        <dbReference type="SAM" id="Coils"/>
    </source>
</evidence>
<evidence type="ECO:0000256" key="1">
    <source>
        <dbReference type="ARBA" id="ARBA00004496"/>
    </source>
</evidence>
<feature type="compositionally biased region" description="Polar residues" evidence="10">
    <location>
        <begin position="90"/>
        <end position="104"/>
    </location>
</feature>
<dbReference type="EMBL" id="CAJMWW010000007">
    <property type="protein sequence ID" value="CAE6396641.1"/>
    <property type="molecule type" value="Genomic_DNA"/>
</dbReference>
<dbReference type="InterPro" id="IPR041677">
    <property type="entry name" value="DNA2/NAM7_AAA_11"/>
</dbReference>
<accession>A0A8H2WRH3</accession>
<keyword evidence="2" id="KW-0963">Cytoplasm</keyword>
<evidence type="ECO:0000256" key="10">
    <source>
        <dbReference type="SAM" id="MobiDB-lite"/>
    </source>
</evidence>
<evidence type="ECO:0008006" key="15">
    <source>
        <dbReference type="Google" id="ProtNLM"/>
    </source>
</evidence>
<dbReference type="SMART" id="SM00438">
    <property type="entry name" value="ZnF_NFX"/>
    <property type="match status" value="7"/>
</dbReference>
<keyword evidence="6 8" id="KW-0862">Zinc</keyword>
<dbReference type="GO" id="GO:0031048">
    <property type="term" value="P:regulatory ncRNA-mediated heterochromatin formation"/>
    <property type="evidence" value="ECO:0007669"/>
    <property type="project" value="TreeGrafter"/>
</dbReference>
<comment type="subcellular location">
    <subcellularLocation>
        <location evidence="1">Cytoplasm</location>
    </subcellularLocation>
</comment>
<evidence type="ECO:0000256" key="3">
    <source>
        <dbReference type="ARBA" id="ARBA00022723"/>
    </source>
</evidence>
<feature type="compositionally biased region" description="Low complexity" evidence="10">
    <location>
        <begin position="45"/>
        <end position="55"/>
    </location>
</feature>
<comment type="caution">
    <text evidence="13">The sequence shown here is derived from an EMBL/GenBank/DDBJ whole genome shotgun (WGS) entry which is preliminary data.</text>
</comment>
<dbReference type="InterPro" id="IPR046439">
    <property type="entry name" value="ZF_RZ_dom"/>
</dbReference>
<dbReference type="PANTHER" id="PTHR10887:SF341">
    <property type="entry name" value="NFX1-TYPE ZINC FINGER-CONTAINING PROTEIN 1"/>
    <property type="match status" value="1"/>
</dbReference>
<dbReference type="Gene3D" id="3.40.50.300">
    <property type="entry name" value="P-loop containing nucleotide triphosphate hydrolases"/>
    <property type="match status" value="3"/>
</dbReference>
<feature type="zinc finger region" description="C3H1-type" evidence="8">
    <location>
        <begin position="63"/>
        <end position="90"/>
    </location>
</feature>
<evidence type="ECO:0000259" key="12">
    <source>
        <dbReference type="PROSITE" id="PS51981"/>
    </source>
</evidence>
<dbReference type="GO" id="GO:0031380">
    <property type="term" value="C:nuclear RNA-directed RNA polymerase complex"/>
    <property type="evidence" value="ECO:0007669"/>
    <property type="project" value="TreeGrafter"/>
</dbReference>
<dbReference type="SUPFAM" id="SSF52540">
    <property type="entry name" value="P-loop containing nucleoside triphosphate hydrolases"/>
    <property type="match status" value="1"/>
</dbReference>
<dbReference type="PROSITE" id="PS51981">
    <property type="entry name" value="ZF_RZ"/>
    <property type="match status" value="1"/>
</dbReference>
<feature type="domain" description="C3H1-type" evidence="11">
    <location>
        <begin position="63"/>
        <end position="90"/>
    </location>
</feature>
<keyword evidence="3 8" id="KW-0479">Metal-binding</keyword>
<dbReference type="InterPro" id="IPR000571">
    <property type="entry name" value="Znf_CCCH"/>
</dbReference>
<sequence>MGDYRWLLWKLPRLQPLRVLNIPLTFTCNNMPPRPRGAPPGGPSRGNPRFNPASGAGRGGGLNQRGQPCRFFMRGSCRFGVTCRDSHTVTQPAGNADGNNQSPAPNFPGLSNDDFSKVELNQTPGKTFHSLKPYVEDSFRFKTPDQVYRFLSNVCSASSQNSSWTAKDGQLHLHQLVEGNGIQRIADAIRFPKDINRAWSFQRGYIPIFTYLISDWVVKSTMNSDVNALYGLVHHNFQIIRTTVETNMRKLMAARSFRDCSYAISGKQVFKVLFVTLFEYLTRFKDAPVTNPGVREFTEQIVAWFDEWLVALDSSPRFQDECTTYAADKREFIIENLRRDKERILRIIQRGQTVITNNQVNIAHELLSDIEPGFLAAFERNFDCDGPGDLCETGPRHDNDFVEIEMIRVAPTRDELLCEDDPYLPPNFFEAPHFHDPRSVERLLDIQFRLLREELTSPIRLAVQLINEDLKKSKTGNTVLSKLLTAKGGRYASPEKSRESVIFSVFTGVTFKPLALSNRGISAGIEFDTPPGKARSDRPGVRAEYWEQVSKKRLMQDGLVALIWRDHVGNVDIYVGTVASSGRDLVDGSKAPNGKERASIRVSFFDATANIRIVQALQNRRTSSDTRVLIEAPVFYEAYRPFLEALKREPELLPFGDYLKLQSKDELSRTTINPPLYSYTPGFSFELKDLFKPEAGVQSFKLNTRDPHSVANARTQLARTSRLDPSQADAVVDSLTREVALIQGPPGTGKSYTGLELIRVLVKNQITPILLVAFTNHALDHMLTGILDAEISTKIVRLGRFSKDERLSKYSLDTIEREERTSRLGRSGKATYRQMKILESQMKELMTEISSHRVPTSHVEQHIATAYPHHYGELFTHVPAWIDAIVPKPGGDWEMAGESPKQDQSIIEFWLKCRDLQFLDTREKKGAAEATSANAFTFSESNTADGDAPITRESFLLSFMREHGLQSIPKVPNTARPLDTLLENPKVWRMSRGERATLYQAWSIEASDLTHTGQIENFEEFRQSHVDVSGYHKEITDQLKAEILSRSEIVGCTTTGAAKVVSMLSGMGPKVMIVEEAGQVLESHILASLVGSVEHVILIGDPLQLRPNINSYKLATDNPKTGMIYRFDQSLMERLSSSGFPMSRIDVQRRMRPEISSLIRNTLYPNLKDNDRVLSYPNVRGMYKNMFFVSHTHKEVGGGEDAVSKHNSFEVDMIYDLVVHLLKQGCYNTPGNIVILAAYLGQIPKLRQKLQEIVTIVIDERDAELLDQRTMDQEETATVQQVQLSKQVTIRTLDNFQGEEGEVIILSLIRNSGTPFNQETTSLEHVKGRAPIGFLKSLNRTNVGLSRAKHGLYIFGNAPELAQGSQMWSDVLKELNTSGCLGSKLPIACHRHPDYIQWIDRPGVIPIVSPKGGCRQPCGGALSCGHVCPDMCHADDPNHISTKCQQACLRLCPRLHPCDRQCWECSTTLSNCRFPITDLQLPCGHVHPLIQCHRVITPEKMKCPIRVVKQLPSCGHNATIPCHQDPASVKCQEPVSKQLPHCQHRAVLPCSTDPATHLCQETVEKEFPSCKHHTQMACHQDPSEVLCSQRVEKKLACDHIVTVPCHQDISRHKCRIEVEKRLPGCSHTANMPCHQNPTTFACREHVMKSLPVCGHRAQMLCSEDSRAYACREHVIKSLPVCGHRAQMLCSEDSKAYACLVPVEKRFSNCSHRKQLICHQLRDPTANLCQERLEKELTCRHRVSMPCHEDPSEYECQKRVTRQLFCGHRATMPCHRSLSEHKCQQRVQKQLPFCEHRASMPCHQDPETYHCSKACGSALPCCSGACSAQCGDCHKLNPGETGSSARIRHVKHACQRRIICGHACNAACTAGHVCSGLCKARCQQTCSHSNCSKECSTPCRPCEKSCTWKCVHAECTSPCGMACTRLPCDKKCPNMLSCGHPCPSVCGEPCERQTCKTCSEEDTLASIVDLLGRIHLRDLEDKATLDSMTITLPCRHVFTVNALDSITHIRDFYERGIRGEWTKAIMPDASAVRDRPTCPHCGGGIDSLRYGRILKNFNHSILQHNVARSLSGQLSEAEKLLSEVRDELGQSVAEAVRSYTARLPSGATQRILLERVNGTLAADQGFPTNLDIVGNLSKFHGFPPRYTKAWRKAVGDIIEPYKIACRVAREPDPSAQAYEGLLARLYLAELNKSGGSTASSTDSEQQRLQQLASKVAHTRIGHFRPRANDRFTVEAFWVTVEILLLLGLAISKACEEIMQQNLPGVNITHWENVAEFLLLRASADAETAHGLADQSRSRNKAILCRLLILQTQYEHTAHRCRAAARNRSLSNHETRDEFVGICARATEQIRGLQTSVPREYQARLQRGLLAGVTATKVEWVRVNFVEPLQNLLDAWNKLTRTIEIEIPEQRQEQANDRQLVSWEPLVQKYAVLKRAFHTEHFHQCARGHAYTQGECTIVLGTTWCPECGIAVGNVD</sequence>
<organism evidence="13 14">
    <name type="scientific">Rhizoctonia solani</name>
    <dbReference type="NCBI Taxonomy" id="456999"/>
    <lineage>
        <taxon>Eukaryota</taxon>
        <taxon>Fungi</taxon>
        <taxon>Dikarya</taxon>
        <taxon>Basidiomycota</taxon>
        <taxon>Agaricomycotina</taxon>
        <taxon>Agaricomycetes</taxon>
        <taxon>Cantharellales</taxon>
        <taxon>Ceratobasidiaceae</taxon>
        <taxon>Rhizoctonia</taxon>
    </lineage>
</organism>
<dbReference type="Proteomes" id="UP000663841">
    <property type="component" value="Unassembled WGS sequence"/>
</dbReference>
<keyword evidence="7" id="KW-0391">Immunity</keyword>
<protein>
    <recommendedName>
        <fullName evidence="15">NFX1-type zinc finger-containing protein 1</fullName>
    </recommendedName>
</protein>
<evidence type="ECO:0000313" key="13">
    <source>
        <dbReference type="EMBL" id="CAE6396641.1"/>
    </source>
</evidence>
<dbReference type="CDD" id="cd18808">
    <property type="entry name" value="SF1_C_Upf1"/>
    <property type="match status" value="1"/>
</dbReference>
<dbReference type="GO" id="GO:0002376">
    <property type="term" value="P:immune system process"/>
    <property type="evidence" value="ECO:0007669"/>
    <property type="project" value="UniProtKB-KW"/>
</dbReference>
<dbReference type="SMART" id="SM00356">
    <property type="entry name" value="ZnF_C3H1"/>
    <property type="match status" value="1"/>
</dbReference>
<dbReference type="GO" id="GO:0008270">
    <property type="term" value="F:zinc ion binding"/>
    <property type="evidence" value="ECO:0007669"/>
    <property type="project" value="UniProtKB-KW"/>
</dbReference>
<dbReference type="GO" id="GO:0004386">
    <property type="term" value="F:helicase activity"/>
    <property type="evidence" value="ECO:0007669"/>
    <property type="project" value="InterPro"/>
</dbReference>
<dbReference type="InterPro" id="IPR047187">
    <property type="entry name" value="SF1_C_Upf1"/>
</dbReference>
<name>A0A8H2WRH3_9AGAM</name>
<dbReference type="GO" id="GO:0005737">
    <property type="term" value="C:cytoplasm"/>
    <property type="evidence" value="ECO:0007669"/>
    <property type="project" value="UniProtKB-SubCell"/>
</dbReference>
<keyword evidence="4" id="KW-0677">Repeat</keyword>
<evidence type="ECO:0000313" key="14">
    <source>
        <dbReference type="Proteomes" id="UP000663841"/>
    </source>
</evidence>
<dbReference type="Pfam" id="PF13087">
    <property type="entry name" value="AAA_12"/>
    <property type="match status" value="1"/>
</dbReference>
<dbReference type="InterPro" id="IPR000967">
    <property type="entry name" value="Znf_NFX1"/>
</dbReference>
<dbReference type="InterPro" id="IPR041679">
    <property type="entry name" value="DNA2/NAM7-like_C"/>
</dbReference>
<feature type="coiled-coil region" evidence="9">
    <location>
        <begin position="2066"/>
        <end position="2093"/>
    </location>
</feature>
<dbReference type="PROSITE" id="PS50103">
    <property type="entry name" value="ZF_C3H1"/>
    <property type="match status" value="1"/>
</dbReference>
<dbReference type="Pfam" id="PF13086">
    <property type="entry name" value="AAA_11"/>
    <property type="match status" value="1"/>
</dbReference>
<keyword evidence="5 8" id="KW-0863">Zinc-finger</keyword>
<evidence type="ECO:0000256" key="8">
    <source>
        <dbReference type="PROSITE-ProRule" id="PRU00723"/>
    </source>
</evidence>
<reference evidence="13" key="1">
    <citation type="submission" date="2021-01" db="EMBL/GenBank/DDBJ databases">
        <authorList>
            <person name="Kaushik A."/>
        </authorList>
    </citation>
    <scope>NUCLEOTIDE SEQUENCE</scope>
    <source>
        <strain evidence="13">AG3-T5</strain>
    </source>
</reference>
<feature type="region of interest" description="Disordered" evidence="10">
    <location>
        <begin position="90"/>
        <end position="111"/>
    </location>
</feature>
<gene>
    <name evidence="13" type="ORF">RDB_LOCUS2945</name>
</gene>
<dbReference type="InterPro" id="IPR027417">
    <property type="entry name" value="P-loop_NTPase"/>
</dbReference>
<dbReference type="PANTHER" id="PTHR10887">
    <property type="entry name" value="DNA2/NAM7 HELICASE FAMILY"/>
    <property type="match status" value="1"/>
</dbReference>
<feature type="domain" description="RZ-type" evidence="12">
    <location>
        <begin position="2419"/>
        <end position="2474"/>
    </location>
</feature>
<keyword evidence="9" id="KW-0175">Coiled coil</keyword>
<feature type="region of interest" description="Disordered" evidence="10">
    <location>
        <begin position="28"/>
        <end position="63"/>
    </location>
</feature>
<feature type="compositionally biased region" description="Pro residues" evidence="10">
    <location>
        <begin position="32"/>
        <end position="42"/>
    </location>
</feature>